<feature type="transmembrane region" description="Helical" evidence="1">
    <location>
        <begin position="6"/>
        <end position="33"/>
    </location>
</feature>
<dbReference type="AlphaFoldDB" id="A0A6A4QVT5"/>
<dbReference type="Proteomes" id="UP000447434">
    <property type="component" value="Chromosome 2"/>
</dbReference>
<proteinExistence type="predicted"/>
<gene>
    <name evidence="2" type="ORF">Lalb_Chr02g0148431</name>
</gene>
<name>A0A6A4QVT5_LUPAL</name>
<accession>A0A6A4QVT5</accession>
<protein>
    <submittedName>
        <fullName evidence="2">Uncharacterized protein</fullName>
    </submittedName>
</protein>
<dbReference type="EMBL" id="WOCE01000002">
    <property type="protein sequence ID" value="KAE9618985.1"/>
    <property type="molecule type" value="Genomic_DNA"/>
</dbReference>
<comment type="caution">
    <text evidence="2">The sequence shown here is derived from an EMBL/GenBank/DDBJ whole genome shotgun (WGS) entry which is preliminary data.</text>
</comment>
<feature type="transmembrane region" description="Helical" evidence="1">
    <location>
        <begin position="45"/>
        <end position="72"/>
    </location>
</feature>
<evidence type="ECO:0000256" key="1">
    <source>
        <dbReference type="SAM" id="Phobius"/>
    </source>
</evidence>
<evidence type="ECO:0000313" key="3">
    <source>
        <dbReference type="Proteomes" id="UP000447434"/>
    </source>
</evidence>
<sequence>MVAIQFLYFLFHLFIFTLPSPISAIQFLIVLLLRRFVKQVSRDIFQFFLLLFLLSFFYFPLSVLIFELFLLIELTKVASSSSNSKP</sequence>
<reference evidence="3" key="1">
    <citation type="journal article" date="2020" name="Nat. Commun.">
        <title>Genome sequence of the cluster root forming white lupin.</title>
        <authorList>
            <person name="Hufnagel B."/>
            <person name="Marques A."/>
            <person name="Soriano A."/>
            <person name="Marques L."/>
            <person name="Divol F."/>
            <person name="Doumas P."/>
            <person name="Sallet E."/>
            <person name="Mancinotti D."/>
            <person name="Carrere S."/>
            <person name="Marande W."/>
            <person name="Arribat S."/>
            <person name="Keller J."/>
            <person name="Huneau C."/>
            <person name="Blein T."/>
            <person name="Aime D."/>
            <person name="Laguerre M."/>
            <person name="Taylor J."/>
            <person name="Schubert V."/>
            <person name="Nelson M."/>
            <person name="Geu-Flores F."/>
            <person name="Crespi M."/>
            <person name="Gallardo-Guerrero K."/>
            <person name="Delaux P.-M."/>
            <person name="Salse J."/>
            <person name="Berges H."/>
            <person name="Guyot R."/>
            <person name="Gouzy J."/>
            <person name="Peret B."/>
        </authorList>
    </citation>
    <scope>NUCLEOTIDE SEQUENCE [LARGE SCALE GENOMIC DNA]</scope>
    <source>
        <strain evidence="3">cv. Amiga</strain>
    </source>
</reference>
<keyword evidence="1" id="KW-0472">Membrane</keyword>
<organism evidence="2 3">
    <name type="scientific">Lupinus albus</name>
    <name type="common">White lupine</name>
    <name type="synonym">Lupinus termis</name>
    <dbReference type="NCBI Taxonomy" id="3870"/>
    <lineage>
        <taxon>Eukaryota</taxon>
        <taxon>Viridiplantae</taxon>
        <taxon>Streptophyta</taxon>
        <taxon>Embryophyta</taxon>
        <taxon>Tracheophyta</taxon>
        <taxon>Spermatophyta</taxon>
        <taxon>Magnoliopsida</taxon>
        <taxon>eudicotyledons</taxon>
        <taxon>Gunneridae</taxon>
        <taxon>Pentapetalae</taxon>
        <taxon>rosids</taxon>
        <taxon>fabids</taxon>
        <taxon>Fabales</taxon>
        <taxon>Fabaceae</taxon>
        <taxon>Papilionoideae</taxon>
        <taxon>50 kb inversion clade</taxon>
        <taxon>genistoids sensu lato</taxon>
        <taxon>core genistoids</taxon>
        <taxon>Genisteae</taxon>
        <taxon>Lupinus</taxon>
    </lineage>
</organism>
<keyword evidence="3" id="KW-1185">Reference proteome</keyword>
<evidence type="ECO:0000313" key="2">
    <source>
        <dbReference type="EMBL" id="KAE9618985.1"/>
    </source>
</evidence>
<keyword evidence="1" id="KW-1133">Transmembrane helix</keyword>
<keyword evidence="1" id="KW-0812">Transmembrane</keyword>